<dbReference type="Pfam" id="PF14175">
    <property type="entry name" value="YaaC"/>
    <property type="match status" value="1"/>
</dbReference>
<protein>
    <recommendedName>
        <fullName evidence="3">YaaC family protein</fullName>
    </recommendedName>
</protein>
<dbReference type="InterPro" id="IPR026988">
    <property type="entry name" value="YaaC-like"/>
</dbReference>
<evidence type="ECO:0000313" key="1">
    <source>
        <dbReference type="EMBL" id="TMN22285.1"/>
    </source>
</evidence>
<proteinExistence type="predicted"/>
<sequence>MQVKEIHAFYVHLMSQQNAQQYLSACYQQIETVDASVKSFENCNPFIHYLDHGMRFYENGKQLEPLLQPMLFFYGMVHLIKANLLSVRPQYPESTAILAHGVSTRKRKKKDYTFMDDEVKIQHNGLFSYFSTHLFSIQTSPFPKIKMDRLFALIPELDPLFQFQSDGKLTGIGMTGTKHLQFPVWLLDYYHLTANALINRVKAYLPKLEKTKTENGYIHVYLNAPFYPKDASPFFTDMNEQAIYFPIYREDFLPISEVMVHYLLLYNLSMLCRYEPEWWGDLLTTKPDTDFPFIRSFLDITAKKIPMLLGGNYWTNMLELKSRPRFIQKIRNYKI</sequence>
<evidence type="ECO:0000313" key="2">
    <source>
        <dbReference type="Proteomes" id="UP000306980"/>
    </source>
</evidence>
<dbReference type="RefSeq" id="WP_138603193.1">
    <property type="nucleotide sequence ID" value="NZ_VCIA01000001.1"/>
</dbReference>
<dbReference type="EMBL" id="VCIA01000001">
    <property type="protein sequence ID" value="TMN22285.1"/>
    <property type="molecule type" value="Genomic_DNA"/>
</dbReference>
<comment type="caution">
    <text evidence="1">The sequence shown here is derived from an EMBL/GenBank/DDBJ whole genome shotgun (WGS) entry which is preliminary data.</text>
</comment>
<reference evidence="1 2" key="1">
    <citation type="submission" date="2019-05" db="EMBL/GenBank/DDBJ databases">
        <title>Genomic analysis of Lentibacillus sp. NKC220-2.</title>
        <authorList>
            <person name="Oh Y.J."/>
        </authorList>
    </citation>
    <scope>NUCLEOTIDE SEQUENCE [LARGE SCALE GENOMIC DNA]</scope>
    <source>
        <strain evidence="1 2">NKC220-2</strain>
    </source>
</reference>
<organism evidence="1 2">
    <name type="scientific">Lentibacillus cibarius</name>
    <dbReference type="NCBI Taxonomy" id="2583219"/>
    <lineage>
        <taxon>Bacteria</taxon>
        <taxon>Bacillati</taxon>
        <taxon>Bacillota</taxon>
        <taxon>Bacilli</taxon>
        <taxon>Bacillales</taxon>
        <taxon>Bacillaceae</taxon>
        <taxon>Lentibacillus</taxon>
    </lineage>
</organism>
<accession>A0A5S3QKA2</accession>
<gene>
    <name evidence="1" type="ORF">FFL34_09180</name>
</gene>
<name>A0A5S3QKA2_9BACI</name>
<evidence type="ECO:0008006" key="3">
    <source>
        <dbReference type="Google" id="ProtNLM"/>
    </source>
</evidence>
<dbReference type="Proteomes" id="UP000306980">
    <property type="component" value="Unassembled WGS sequence"/>
</dbReference>
<dbReference type="OrthoDB" id="2380109at2"/>
<dbReference type="AlphaFoldDB" id="A0A5S3QKA2"/>